<reference evidence="6 7" key="1">
    <citation type="submission" date="2023-01" db="EMBL/GenBank/DDBJ databases">
        <authorList>
            <person name="Kreplak J."/>
        </authorList>
    </citation>
    <scope>NUCLEOTIDE SEQUENCE [LARGE SCALE GENOMIC DNA]</scope>
</reference>
<evidence type="ECO:0000256" key="2">
    <source>
        <dbReference type="PROSITE-ProRule" id="PRU00192"/>
    </source>
</evidence>
<evidence type="ECO:0000256" key="4">
    <source>
        <dbReference type="SAM" id="MobiDB-lite"/>
    </source>
</evidence>
<keyword evidence="1 2" id="KW-0728">SH3 domain</keyword>
<name>A0AAV0YQE0_VICFA</name>
<feature type="region of interest" description="Disordered" evidence="4">
    <location>
        <begin position="79"/>
        <end position="127"/>
    </location>
</feature>
<dbReference type="PANTHER" id="PTHR14167:SF30">
    <property type="entry name" value="SH3 DOMAIN-CONTAINING PROTEIN 1"/>
    <property type="match status" value="1"/>
</dbReference>
<dbReference type="SUPFAM" id="SSF103657">
    <property type="entry name" value="BAR/IMD domain-like"/>
    <property type="match status" value="1"/>
</dbReference>
<evidence type="ECO:0000313" key="7">
    <source>
        <dbReference type="Proteomes" id="UP001157006"/>
    </source>
</evidence>
<dbReference type="Proteomes" id="UP001157006">
    <property type="component" value="Chromosome 1L"/>
</dbReference>
<dbReference type="SMART" id="SM00326">
    <property type="entry name" value="SH3"/>
    <property type="match status" value="1"/>
</dbReference>
<keyword evidence="7" id="KW-1185">Reference proteome</keyword>
<evidence type="ECO:0000313" key="6">
    <source>
        <dbReference type="EMBL" id="CAI8588341.1"/>
    </source>
</evidence>
<dbReference type="PANTHER" id="PTHR14167">
    <property type="entry name" value="SH3 DOMAIN-CONTAINING"/>
    <property type="match status" value="1"/>
</dbReference>
<proteinExistence type="predicted"/>
<feature type="domain" description="SH3" evidence="5">
    <location>
        <begin position="428"/>
        <end position="487"/>
    </location>
</feature>
<gene>
    <name evidence="6" type="ORF">VFH_I342920</name>
</gene>
<dbReference type="Gene3D" id="1.20.1270.60">
    <property type="entry name" value="Arfaptin homology (AH) domain/BAR domain"/>
    <property type="match status" value="1"/>
</dbReference>
<accession>A0AAV0YQE0</accession>
<evidence type="ECO:0000256" key="1">
    <source>
        <dbReference type="ARBA" id="ARBA00022443"/>
    </source>
</evidence>
<protein>
    <recommendedName>
        <fullName evidence="5">SH3 domain-containing protein</fullName>
    </recommendedName>
</protein>
<dbReference type="InterPro" id="IPR050384">
    <property type="entry name" value="Endophilin_SH3RF"/>
</dbReference>
<evidence type="ECO:0000256" key="3">
    <source>
        <dbReference type="SAM" id="Coils"/>
    </source>
</evidence>
<feature type="coiled-coil region" evidence="3">
    <location>
        <begin position="279"/>
        <end position="340"/>
    </location>
</feature>
<keyword evidence="3" id="KW-0175">Coiled coil</keyword>
<evidence type="ECO:0000259" key="5">
    <source>
        <dbReference type="PROSITE" id="PS50002"/>
    </source>
</evidence>
<dbReference type="InterPro" id="IPR036028">
    <property type="entry name" value="SH3-like_dom_sf"/>
</dbReference>
<dbReference type="InterPro" id="IPR001452">
    <property type="entry name" value="SH3_domain"/>
</dbReference>
<dbReference type="AlphaFoldDB" id="A0AAV0YQE0"/>
<organism evidence="6 7">
    <name type="scientific">Vicia faba</name>
    <name type="common">Broad bean</name>
    <name type="synonym">Faba vulgaris</name>
    <dbReference type="NCBI Taxonomy" id="3906"/>
    <lineage>
        <taxon>Eukaryota</taxon>
        <taxon>Viridiplantae</taxon>
        <taxon>Streptophyta</taxon>
        <taxon>Embryophyta</taxon>
        <taxon>Tracheophyta</taxon>
        <taxon>Spermatophyta</taxon>
        <taxon>Magnoliopsida</taxon>
        <taxon>eudicotyledons</taxon>
        <taxon>Gunneridae</taxon>
        <taxon>Pentapetalae</taxon>
        <taxon>rosids</taxon>
        <taxon>fabids</taxon>
        <taxon>Fabales</taxon>
        <taxon>Fabaceae</taxon>
        <taxon>Papilionoideae</taxon>
        <taxon>50 kb inversion clade</taxon>
        <taxon>NPAAA clade</taxon>
        <taxon>Hologalegina</taxon>
        <taxon>IRL clade</taxon>
        <taxon>Fabeae</taxon>
        <taxon>Vicia</taxon>
    </lineage>
</organism>
<dbReference type="Pfam" id="PF14604">
    <property type="entry name" value="SH3_9"/>
    <property type="match status" value="1"/>
</dbReference>
<dbReference type="EMBL" id="OX451736">
    <property type="protein sequence ID" value="CAI8588341.1"/>
    <property type="molecule type" value="Genomic_DNA"/>
</dbReference>
<sequence>MLGPLIQRRRALLKLKRLTVISVSGIARERRSRKKADVVINIDYLKSYEESITKQLDLGIAKRLHKRKGNVVMVGSTSVAADSGESAGDESEGAGVAKKSASECDDIAEKSAYDGDDADDEGKDPRERKMDAIRKQAARLREQVAKQQQTILRQLGQLSNEPLMADESELECYQKLQKLYTSTKTAKHFQRHIVRGIEGFISVSSKQMEIVRKLAKDCCKYGTENKDHASNYPLARASLQFGNSYDLLENERETLLGILCDQISEPLRAQITGAPLEDARHLTHNYDKLRQEVEGQAAEVLRRRSKLRDSSLSSDSSMRLQNAEKRLKELKSALVALGREATSAMLSVEEQQQHITLQSLSTSVDAERAYHRHALVILDKLYAEMIMIDERQTKEPTSFPLPKDGYNQPADEKLNSNGIDYKHDTQMGTYFFAKVIHTFDAQAEGELSLSVDDYVVIRQVAANGWSEGECNGNAGWFPSAYVQRQDVVPANKIPE</sequence>
<dbReference type="InterPro" id="IPR027267">
    <property type="entry name" value="AH/BAR_dom_sf"/>
</dbReference>
<dbReference type="SUPFAM" id="SSF50044">
    <property type="entry name" value="SH3-domain"/>
    <property type="match status" value="1"/>
</dbReference>
<dbReference type="PROSITE" id="PS50002">
    <property type="entry name" value="SH3"/>
    <property type="match status" value="1"/>
</dbReference>
<dbReference type="Gene3D" id="2.30.30.40">
    <property type="entry name" value="SH3 Domains"/>
    <property type="match status" value="1"/>
</dbReference>